<protein>
    <submittedName>
        <fullName evidence="2">Putative signal transducing protein</fullName>
    </submittedName>
</protein>
<gene>
    <name evidence="2" type="ORF">EV695_0292</name>
</gene>
<dbReference type="AlphaFoldDB" id="A0A4R1F9A3"/>
<dbReference type="Gene3D" id="3.30.70.790">
    <property type="entry name" value="UreE, C-terminal domain"/>
    <property type="match status" value="1"/>
</dbReference>
<evidence type="ECO:0000259" key="1">
    <source>
        <dbReference type="Pfam" id="PF09413"/>
    </source>
</evidence>
<dbReference type="RefSeq" id="WP_165874589.1">
    <property type="nucleotide sequence ID" value="NZ_BAAAFU010000008.1"/>
</dbReference>
<comment type="caution">
    <text evidence="2">The sequence shown here is derived from an EMBL/GenBank/DDBJ whole genome shotgun (WGS) entry which is preliminary data.</text>
</comment>
<dbReference type="EMBL" id="SMFQ01000002">
    <property type="protein sequence ID" value="TCJ88438.1"/>
    <property type="molecule type" value="Genomic_DNA"/>
</dbReference>
<dbReference type="InterPro" id="IPR018551">
    <property type="entry name" value="DUF2007"/>
</dbReference>
<name>A0A4R1F9A3_9GAMM</name>
<sequence length="103" mass="11735">MKLVHTSENVVFLYHLKNILDAAGIDCVIKNDRLSSLAGEVPLTVCWPELWVKDSLKEDWAKELVQEALKPANPDENWVCENCGEQHSSQFTDCWNCQSIKAF</sequence>
<dbReference type="Pfam" id="PF09413">
    <property type="entry name" value="DUF2007"/>
    <property type="match status" value="1"/>
</dbReference>
<proteinExistence type="predicted"/>
<evidence type="ECO:0000313" key="3">
    <source>
        <dbReference type="Proteomes" id="UP000294887"/>
    </source>
</evidence>
<reference evidence="2 3" key="1">
    <citation type="submission" date="2019-03" db="EMBL/GenBank/DDBJ databases">
        <title>Genomic Encyclopedia of Type Strains, Phase IV (KMG-IV): sequencing the most valuable type-strain genomes for metagenomic binning, comparative biology and taxonomic classification.</title>
        <authorList>
            <person name="Goeker M."/>
        </authorList>
    </citation>
    <scope>NUCLEOTIDE SEQUENCE [LARGE SCALE GENOMIC DNA]</scope>
    <source>
        <strain evidence="2 3">DSM 24830</strain>
    </source>
</reference>
<evidence type="ECO:0000313" key="2">
    <source>
        <dbReference type="EMBL" id="TCJ88438.1"/>
    </source>
</evidence>
<feature type="domain" description="DUF2007" evidence="1">
    <location>
        <begin position="1"/>
        <end position="68"/>
    </location>
</feature>
<keyword evidence="3" id="KW-1185">Reference proteome</keyword>
<organism evidence="2 3">
    <name type="scientific">Cocleimonas flava</name>
    <dbReference type="NCBI Taxonomy" id="634765"/>
    <lineage>
        <taxon>Bacteria</taxon>
        <taxon>Pseudomonadati</taxon>
        <taxon>Pseudomonadota</taxon>
        <taxon>Gammaproteobacteria</taxon>
        <taxon>Thiotrichales</taxon>
        <taxon>Thiotrichaceae</taxon>
        <taxon>Cocleimonas</taxon>
    </lineage>
</organism>
<accession>A0A4R1F9A3</accession>
<dbReference type="Proteomes" id="UP000294887">
    <property type="component" value="Unassembled WGS sequence"/>
</dbReference>